<evidence type="ECO:0000259" key="9">
    <source>
        <dbReference type="Pfam" id="PF25005"/>
    </source>
</evidence>
<keyword evidence="6" id="KW-0539">Nucleus</keyword>
<evidence type="ECO:0000256" key="6">
    <source>
        <dbReference type="ARBA" id="ARBA00023242"/>
    </source>
</evidence>
<dbReference type="Pfam" id="PF25005">
    <property type="entry name" value="PSF2_N"/>
    <property type="match status" value="1"/>
</dbReference>
<dbReference type="GO" id="GO:0000727">
    <property type="term" value="P:double-strand break repair via break-induced replication"/>
    <property type="evidence" value="ECO:0007669"/>
    <property type="project" value="TreeGrafter"/>
</dbReference>
<feature type="domain" description="GINS subunit" evidence="8">
    <location>
        <begin position="94"/>
        <end position="195"/>
    </location>
</feature>
<dbReference type="FunFam" id="1.20.58.1020:FF:000001">
    <property type="entry name" value="DNA replication complex GINS protein PSF2"/>
    <property type="match status" value="1"/>
</dbReference>
<evidence type="ECO:0000256" key="1">
    <source>
        <dbReference type="ARBA" id="ARBA00004123"/>
    </source>
</evidence>
<evidence type="ECO:0000256" key="4">
    <source>
        <dbReference type="ARBA" id="ARBA00015139"/>
    </source>
</evidence>
<evidence type="ECO:0000256" key="2">
    <source>
        <dbReference type="ARBA" id="ARBA00010565"/>
    </source>
</evidence>
<accession>A0A5C3FGW7</accession>
<protein>
    <recommendedName>
        <fullName evidence="4">DNA replication complex GINS protein PSF2</fullName>
    </recommendedName>
    <alternativeName>
        <fullName evidence="3">DNA replication complex GINS protein psf2</fullName>
    </alternativeName>
</protein>
<evidence type="ECO:0000313" key="10">
    <source>
        <dbReference type="EMBL" id="SPO43450.1"/>
    </source>
</evidence>
<feature type="compositionally biased region" description="Low complexity" evidence="7">
    <location>
        <begin position="232"/>
        <end position="243"/>
    </location>
</feature>
<dbReference type="Gene3D" id="1.20.58.1020">
    <property type="match status" value="1"/>
</dbReference>
<dbReference type="Pfam" id="PF05916">
    <property type="entry name" value="Sld5"/>
    <property type="match status" value="1"/>
</dbReference>
<dbReference type="Proteomes" id="UP000325008">
    <property type="component" value="Unassembled WGS sequence"/>
</dbReference>
<organism evidence="10 11">
    <name type="scientific">Pseudozyma antarctica</name>
    <name type="common">Yeast</name>
    <name type="synonym">Candida antarctica</name>
    <dbReference type="NCBI Taxonomy" id="84753"/>
    <lineage>
        <taxon>Eukaryota</taxon>
        <taxon>Fungi</taxon>
        <taxon>Dikarya</taxon>
        <taxon>Basidiomycota</taxon>
        <taxon>Ustilaginomycotina</taxon>
        <taxon>Ustilaginomycetes</taxon>
        <taxon>Ustilaginales</taxon>
        <taxon>Ustilaginaceae</taxon>
        <taxon>Moesziomyces</taxon>
    </lineage>
</organism>
<evidence type="ECO:0000259" key="8">
    <source>
        <dbReference type="Pfam" id="PF05916"/>
    </source>
</evidence>
<dbReference type="AlphaFoldDB" id="A0A5C3FGW7"/>
<dbReference type="InterPro" id="IPR056784">
    <property type="entry name" value="PSF2_N"/>
</dbReference>
<name>A0A5C3FGW7_PSEA2</name>
<evidence type="ECO:0000256" key="5">
    <source>
        <dbReference type="ARBA" id="ARBA00022705"/>
    </source>
</evidence>
<dbReference type="PANTHER" id="PTHR12772:SF0">
    <property type="entry name" value="DNA REPLICATION COMPLEX GINS PROTEIN PSF2"/>
    <property type="match status" value="1"/>
</dbReference>
<evidence type="ECO:0000256" key="7">
    <source>
        <dbReference type="SAM" id="MobiDB-lite"/>
    </source>
</evidence>
<dbReference type="Gene3D" id="3.40.5.50">
    <property type="match status" value="1"/>
</dbReference>
<dbReference type="GO" id="GO:0000811">
    <property type="term" value="C:GINS complex"/>
    <property type="evidence" value="ECO:0007669"/>
    <property type="project" value="TreeGrafter"/>
</dbReference>
<sequence>MSSAFASSSGSSVASTSVSVSTHARGLTATELELATTSLPSTSLTIVPLTSIDRVRLLSGIYGPFRPPSPATVPLWVALYLKKRRKAVIVPPTWLSVEALTETLKQETTQAGFSLLPHHWVGVSSSLLDNAADDVPQSNRVRALLKDIREARQSKILAGVPMLNSVHLQMHNISAHEVAELRGFFSTAFSHLRSLRAPAEVEAETKLQAELDARTAYLLLPPLPARLDDSSVSKAPSAPSARADWSLQATEQDESMRSELTDTSRYPESRAAPRKSNVSDSGYYSGPHAAASPDASRASDAPARPPRFDEDDDE</sequence>
<dbReference type="SUPFAM" id="SSF158573">
    <property type="entry name" value="GINS helical bundle-like"/>
    <property type="match status" value="1"/>
</dbReference>
<dbReference type="InterPro" id="IPR007257">
    <property type="entry name" value="GINS_Psf2"/>
</dbReference>
<evidence type="ECO:0000256" key="3">
    <source>
        <dbReference type="ARBA" id="ARBA00013969"/>
    </source>
</evidence>
<dbReference type="OrthoDB" id="1938138at2759"/>
<dbReference type="RefSeq" id="XP_014658922.1">
    <property type="nucleotide sequence ID" value="XM_014803436.1"/>
</dbReference>
<feature type="compositionally biased region" description="Basic and acidic residues" evidence="7">
    <location>
        <begin position="254"/>
        <end position="268"/>
    </location>
</feature>
<proteinExistence type="inferred from homology"/>
<dbReference type="CDD" id="cd21694">
    <property type="entry name" value="GINS_B_Psf2"/>
    <property type="match status" value="1"/>
</dbReference>
<gene>
    <name evidence="10" type="ORF">PSANT_01135</name>
</gene>
<feature type="compositionally biased region" description="Low complexity" evidence="7">
    <location>
        <begin position="289"/>
        <end position="302"/>
    </location>
</feature>
<feature type="domain" description="DNA replication complex GINS protein PSF2 N-terminal" evidence="9">
    <location>
        <begin position="43"/>
        <end position="90"/>
    </location>
</feature>
<dbReference type="GO" id="GO:0006260">
    <property type="term" value="P:DNA replication"/>
    <property type="evidence" value="ECO:0007669"/>
    <property type="project" value="UniProtKB-KW"/>
</dbReference>
<keyword evidence="11" id="KW-1185">Reference proteome</keyword>
<comment type="similarity">
    <text evidence="2">Belongs to the GINS2/PSF2 family.</text>
</comment>
<reference evidence="10" key="1">
    <citation type="submission" date="2018-03" db="EMBL/GenBank/DDBJ databases">
        <authorList>
            <person name="Guldener U."/>
        </authorList>
    </citation>
    <scope>NUCLEOTIDE SEQUENCE [LARGE SCALE GENOMIC DNA]</scope>
    <source>
        <strain evidence="10">ATCC34888</strain>
    </source>
</reference>
<dbReference type="InterPro" id="IPR036224">
    <property type="entry name" value="GINS_bundle-like_dom_sf"/>
</dbReference>
<dbReference type="PANTHER" id="PTHR12772">
    <property type="entry name" value="DNA REPLICATION COMPLEX GINS PROTEIN PSF2"/>
    <property type="match status" value="1"/>
</dbReference>
<dbReference type="InterPro" id="IPR021151">
    <property type="entry name" value="GINS_A"/>
</dbReference>
<keyword evidence="5" id="KW-0235">DNA replication</keyword>
<comment type="subcellular location">
    <subcellularLocation>
        <location evidence="1">Nucleus</location>
    </subcellularLocation>
</comment>
<evidence type="ECO:0000313" key="11">
    <source>
        <dbReference type="Proteomes" id="UP000325008"/>
    </source>
</evidence>
<dbReference type="EMBL" id="OOIQ01000002">
    <property type="protein sequence ID" value="SPO43450.1"/>
    <property type="molecule type" value="Genomic_DNA"/>
</dbReference>
<feature type="region of interest" description="Disordered" evidence="7">
    <location>
        <begin position="228"/>
        <end position="314"/>
    </location>
</feature>
<dbReference type="SUPFAM" id="SSF160059">
    <property type="entry name" value="PriA/YqbF domain"/>
    <property type="match status" value="1"/>
</dbReference>
<comment type="caution">
    <text evidence="10">The sequence shown here is derived from an EMBL/GenBank/DDBJ whole genome shotgun (WGS) entry which is preliminary data.</text>
</comment>
<dbReference type="CDD" id="cd11712">
    <property type="entry name" value="GINS_A_psf2"/>
    <property type="match status" value="1"/>
</dbReference>